<dbReference type="RefSeq" id="WP_240830242.1">
    <property type="nucleotide sequence ID" value="NZ_JAKWBL010000002.1"/>
</dbReference>
<comment type="caution">
    <text evidence="4">The sequence shown here is derived from an EMBL/GenBank/DDBJ whole genome shotgun (WGS) entry which is preliminary data.</text>
</comment>
<keyword evidence="3" id="KW-0998">Cell outer membrane</keyword>
<proteinExistence type="predicted"/>
<keyword evidence="5" id="KW-1185">Reference proteome</keyword>
<evidence type="ECO:0000256" key="1">
    <source>
        <dbReference type="ARBA" id="ARBA00004442"/>
    </source>
</evidence>
<keyword evidence="4" id="KW-0675">Receptor</keyword>
<keyword evidence="2" id="KW-0472">Membrane</keyword>
<dbReference type="EMBL" id="JAKWBL010000002">
    <property type="protein sequence ID" value="MCH5598577.1"/>
    <property type="molecule type" value="Genomic_DNA"/>
</dbReference>
<sequence>MPKWISNTSSLNFGPELDGTMVEWWDGQIRPWVAQPDNFKDLYNDGFTNTNNVSLSSGFEKGGLRFSMTNFNYKGFLPNMKQGRNTANLSANFQISPKIKLEASVMYTITNTQNPPERLDRGSNFPMPINEITSLYEDHYKSAQGYYLSDSLRKYVNGSVRDNIILPLLWGQRENRFNNRAEQLNASVRVNYQIAKPVSLNIITGTTRNNEVTETKQKWMQYSDPTSSSDLQGQYRVSQGNSYRNYLQGFLNFNHGLGEDFKLSLSGGATIDNQYGNVTTQSTNGLKFRDVFSLSNNKGTPNAPSGSQGGEALYAVVGTGELSFKNYLYLNATARNDWSSKLPDYSRSYFYPSVGLSFVASEAFQLPKAITYLKFRASQAVVGNSVPSRYFASAGFSYGTYQLPNGSTIINSSIPTSIPPVSVIAEKNYSTEFGTEASFFRSRIHADLTFYFNKGKDLLNSVNVAQSSAAQNFRINSGSVSNRGFEFQLDGDIISNQNIVWNMGVNGTTIKRKVLTLAAGLEERLLGNPFGAAFKAVPGSEPYTIWMRKIAKDENNNIIVSANGLPKFNSELSFIANGLPKFYGGISNQLSYRGISLYALLDYSYGGHMVSYTNNYLLSSGVGKESLFGRNTEYGGLTYYNDGTKNILLETGQTAPSGFITRTDGIIVDGVKENGSANDVILSAASYYSNRYGGTSSEESVYKNNFIRLGEIALTYTLPENIVSRIGIQGLSVSFIGRNLAFLHKTLPNIAPSNSMGTNSINSAFEYTVNPSSRNFGVSIKANL</sequence>
<comment type="subcellular location">
    <subcellularLocation>
        <location evidence="1">Cell outer membrane</location>
    </subcellularLocation>
</comment>
<evidence type="ECO:0000256" key="3">
    <source>
        <dbReference type="ARBA" id="ARBA00023237"/>
    </source>
</evidence>
<protein>
    <submittedName>
        <fullName evidence="4">TonB-dependent receptor</fullName>
    </submittedName>
</protein>
<organism evidence="4 5">
    <name type="scientific">Niabella ginsengisoli</name>
    <dbReference type="NCBI Taxonomy" id="522298"/>
    <lineage>
        <taxon>Bacteria</taxon>
        <taxon>Pseudomonadati</taxon>
        <taxon>Bacteroidota</taxon>
        <taxon>Chitinophagia</taxon>
        <taxon>Chitinophagales</taxon>
        <taxon>Chitinophagaceae</taxon>
        <taxon>Niabella</taxon>
    </lineage>
</organism>
<dbReference type="SUPFAM" id="SSF56935">
    <property type="entry name" value="Porins"/>
    <property type="match status" value="1"/>
</dbReference>
<name>A0ABS9SJQ5_9BACT</name>
<dbReference type="InterPro" id="IPR036942">
    <property type="entry name" value="Beta-barrel_TonB_sf"/>
</dbReference>
<dbReference type="Proteomes" id="UP001202248">
    <property type="component" value="Unassembled WGS sequence"/>
</dbReference>
<gene>
    <name evidence="4" type="ORF">MKP09_11995</name>
</gene>
<evidence type="ECO:0000313" key="5">
    <source>
        <dbReference type="Proteomes" id="UP001202248"/>
    </source>
</evidence>
<accession>A0ABS9SJQ5</accession>
<dbReference type="Gene3D" id="2.40.170.20">
    <property type="entry name" value="TonB-dependent receptor, beta-barrel domain"/>
    <property type="match status" value="1"/>
</dbReference>
<evidence type="ECO:0000313" key="4">
    <source>
        <dbReference type="EMBL" id="MCH5598577.1"/>
    </source>
</evidence>
<evidence type="ECO:0000256" key="2">
    <source>
        <dbReference type="ARBA" id="ARBA00023136"/>
    </source>
</evidence>
<reference evidence="4 5" key="1">
    <citation type="submission" date="2022-02" db="EMBL/GenBank/DDBJ databases">
        <authorList>
            <person name="Min J."/>
        </authorList>
    </citation>
    <scope>NUCLEOTIDE SEQUENCE [LARGE SCALE GENOMIC DNA]</scope>
    <source>
        <strain evidence="4 5">GR10-1</strain>
    </source>
</reference>